<proteinExistence type="predicted"/>
<dbReference type="AlphaFoldDB" id="X1GLU2"/>
<name>X1GLU2_9ZZZZ</name>
<dbReference type="EMBL" id="BARU01006581">
    <property type="protein sequence ID" value="GAH33948.1"/>
    <property type="molecule type" value="Genomic_DNA"/>
</dbReference>
<reference evidence="1" key="1">
    <citation type="journal article" date="2014" name="Front. Microbiol.">
        <title>High frequency of phylogenetically diverse reductive dehalogenase-homologous genes in deep subseafloor sedimentary metagenomes.</title>
        <authorList>
            <person name="Kawai M."/>
            <person name="Futagami T."/>
            <person name="Toyoda A."/>
            <person name="Takaki Y."/>
            <person name="Nishi S."/>
            <person name="Hori S."/>
            <person name="Arai W."/>
            <person name="Tsubouchi T."/>
            <person name="Morono Y."/>
            <person name="Uchiyama I."/>
            <person name="Ito T."/>
            <person name="Fujiyama A."/>
            <person name="Inagaki F."/>
            <person name="Takami H."/>
        </authorList>
    </citation>
    <scope>NUCLEOTIDE SEQUENCE</scope>
    <source>
        <strain evidence="1">Expedition CK06-06</strain>
    </source>
</reference>
<gene>
    <name evidence="1" type="ORF">S03H2_12948</name>
</gene>
<sequence>MIAEDYGREQSAKLRFALDANTERVQHQEIVSRVLMLGGPGPIVIFQFALRDA</sequence>
<protein>
    <submittedName>
        <fullName evidence="1">Uncharacterized protein</fullName>
    </submittedName>
</protein>
<comment type="caution">
    <text evidence="1">The sequence shown here is derived from an EMBL/GenBank/DDBJ whole genome shotgun (WGS) entry which is preliminary data.</text>
</comment>
<accession>X1GLU2</accession>
<evidence type="ECO:0000313" key="1">
    <source>
        <dbReference type="EMBL" id="GAH33948.1"/>
    </source>
</evidence>
<organism evidence="1">
    <name type="scientific">marine sediment metagenome</name>
    <dbReference type="NCBI Taxonomy" id="412755"/>
    <lineage>
        <taxon>unclassified sequences</taxon>
        <taxon>metagenomes</taxon>
        <taxon>ecological metagenomes</taxon>
    </lineage>
</organism>